<name>A0A2H3FRD8_FUSOX</name>
<dbReference type="Proteomes" id="UP000219602">
    <property type="component" value="Chromosome RC"/>
</dbReference>
<dbReference type="AlphaFoldDB" id="A0A2H3FRD8"/>
<protein>
    <submittedName>
        <fullName evidence="1">Uncharacterized protein</fullName>
    </submittedName>
</protein>
<gene>
    <name evidence="1" type="ORF">AU210_015794</name>
</gene>
<comment type="caution">
    <text evidence="1">The sequence shown here is derived from an EMBL/GenBank/DDBJ whole genome shotgun (WGS) entry which is preliminary data.</text>
</comment>
<dbReference type="EMBL" id="MABQ02000012">
    <property type="protein sequence ID" value="PCD21991.1"/>
    <property type="molecule type" value="Genomic_DNA"/>
</dbReference>
<organism evidence="1 2">
    <name type="scientific">Fusarium oxysporum f. sp. radicis-cucumerinum</name>
    <dbReference type="NCBI Taxonomy" id="327505"/>
    <lineage>
        <taxon>Eukaryota</taxon>
        <taxon>Fungi</taxon>
        <taxon>Dikarya</taxon>
        <taxon>Ascomycota</taxon>
        <taxon>Pezizomycotina</taxon>
        <taxon>Sordariomycetes</taxon>
        <taxon>Hypocreomycetidae</taxon>
        <taxon>Hypocreales</taxon>
        <taxon>Nectriaceae</taxon>
        <taxon>Fusarium</taxon>
        <taxon>Fusarium oxysporum species complex</taxon>
    </lineage>
</organism>
<evidence type="ECO:0000313" key="1">
    <source>
        <dbReference type="EMBL" id="PCD21991.1"/>
    </source>
</evidence>
<reference evidence="1 2" key="2">
    <citation type="journal article" date="2017" name="Sci. Rep.">
        <title>A mobile pathogenicity chromosome in Fusarium oxysporum for infection of multiple cucurbit species.</title>
        <authorList>
            <person name="van Dam P."/>
            <person name="Fokkens L."/>
            <person name="Ayukawa Y."/>
            <person name="van der Gragt M."/>
            <person name="Ter Horst A."/>
            <person name="Brankovics B."/>
            <person name="Houterman P.M."/>
            <person name="Arie T."/>
            <person name="Rep M."/>
        </authorList>
    </citation>
    <scope>NUCLEOTIDE SEQUENCE [LARGE SCALE GENOMIC DNA]</scope>
    <source>
        <strain evidence="1 2">Forc016</strain>
    </source>
</reference>
<accession>A0A2H3FRD8</accession>
<proteinExistence type="predicted"/>
<evidence type="ECO:0000313" key="2">
    <source>
        <dbReference type="Proteomes" id="UP000219602"/>
    </source>
</evidence>
<sequence>MNGKAPSVSYVGKAGNQLETIHDFATRRSISLNSNAQHGNKSPFQILLGLCICWMGLGARPQYPANVGTGFKVLGKFCGIFGVSLSPETERLDTVVNRGENLTRRRSSVAVPERVPVPKHQLEVQANQ</sequence>
<reference evidence="1 2" key="1">
    <citation type="journal article" date="2016" name="Environ. Microbiol.">
        <title>Effector profiles distinguish formae speciales of Fusarium oxysporum.</title>
        <authorList>
            <person name="van Dam P."/>
            <person name="Fokkens L."/>
            <person name="Schmidt S.M."/>
            <person name="Linmans J.H."/>
            <person name="Kistler H.C."/>
            <person name="Ma L.J."/>
            <person name="Rep M."/>
        </authorList>
    </citation>
    <scope>NUCLEOTIDE SEQUENCE [LARGE SCALE GENOMIC DNA]</scope>
    <source>
        <strain evidence="1 2">Forc016</strain>
    </source>
</reference>